<comment type="caution">
    <text evidence="2">The sequence shown here is derived from an EMBL/GenBank/DDBJ whole genome shotgun (WGS) entry which is preliminary data.</text>
</comment>
<feature type="compositionally biased region" description="Low complexity" evidence="1">
    <location>
        <begin position="20"/>
        <end position="32"/>
    </location>
</feature>
<evidence type="ECO:0000256" key="1">
    <source>
        <dbReference type="SAM" id="MobiDB-lite"/>
    </source>
</evidence>
<accession>A0A813HIK9</accession>
<feature type="region of interest" description="Disordered" evidence="1">
    <location>
        <begin position="1"/>
        <end position="76"/>
    </location>
</feature>
<feature type="non-terminal residue" evidence="2">
    <location>
        <position position="76"/>
    </location>
</feature>
<proteinExistence type="predicted"/>
<name>A0A813HIK9_POLGL</name>
<dbReference type="Proteomes" id="UP000654075">
    <property type="component" value="Unassembled WGS sequence"/>
</dbReference>
<feature type="compositionally biased region" description="Basic and acidic residues" evidence="1">
    <location>
        <begin position="64"/>
        <end position="76"/>
    </location>
</feature>
<keyword evidence="3" id="KW-1185">Reference proteome</keyword>
<protein>
    <submittedName>
        <fullName evidence="2">Uncharacterized protein</fullName>
    </submittedName>
</protein>
<feature type="compositionally biased region" description="Acidic residues" evidence="1">
    <location>
        <begin position="33"/>
        <end position="44"/>
    </location>
</feature>
<evidence type="ECO:0000313" key="3">
    <source>
        <dbReference type="Proteomes" id="UP000654075"/>
    </source>
</evidence>
<feature type="compositionally biased region" description="Polar residues" evidence="1">
    <location>
        <begin position="1"/>
        <end position="14"/>
    </location>
</feature>
<evidence type="ECO:0000313" key="2">
    <source>
        <dbReference type="EMBL" id="CAE8638035.1"/>
    </source>
</evidence>
<gene>
    <name evidence="2" type="ORF">PGLA1383_LOCUS53330</name>
</gene>
<organism evidence="2 3">
    <name type="scientific">Polarella glacialis</name>
    <name type="common">Dinoflagellate</name>
    <dbReference type="NCBI Taxonomy" id="89957"/>
    <lineage>
        <taxon>Eukaryota</taxon>
        <taxon>Sar</taxon>
        <taxon>Alveolata</taxon>
        <taxon>Dinophyceae</taxon>
        <taxon>Suessiales</taxon>
        <taxon>Suessiaceae</taxon>
        <taxon>Polarella</taxon>
    </lineage>
</organism>
<sequence length="76" mass="8362">LQRAATAQGQQTLSFWVRKGPAADAEPRAAGAAEDDPIEEEDGQADGPADEARERSPRRSPQKPRPELRQEELEEP</sequence>
<reference evidence="2" key="1">
    <citation type="submission" date="2021-02" db="EMBL/GenBank/DDBJ databases">
        <authorList>
            <person name="Dougan E. K."/>
            <person name="Rhodes N."/>
            <person name="Thang M."/>
            <person name="Chan C."/>
        </authorList>
    </citation>
    <scope>NUCLEOTIDE SEQUENCE</scope>
</reference>
<feature type="non-terminal residue" evidence="2">
    <location>
        <position position="1"/>
    </location>
</feature>
<dbReference type="EMBL" id="CAJNNV010031848">
    <property type="protein sequence ID" value="CAE8638035.1"/>
    <property type="molecule type" value="Genomic_DNA"/>
</dbReference>
<dbReference type="AlphaFoldDB" id="A0A813HIK9"/>